<reference evidence="12" key="1">
    <citation type="submission" date="2023-05" db="EMBL/GenBank/DDBJ databases">
        <title>High-quality long-read genome of Scophthalmus maximus.</title>
        <authorList>
            <person name="Lien S."/>
            <person name="Martinez P."/>
        </authorList>
    </citation>
    <scope>NUCLEOTIDE SEQUENCE [LARGE SCALE GENOMIC DNA]</scope>
</reference>
<dbReference type="GO" id="GO:0061355">
    <property type="term" value="P:Wnt protein secretion"/>
    <property type="evidence" value="ECO:0007669"/>
    <property type="project" value="TreeGrafter"/>
</dbReference>
<organism evidence="12 13">
    <name type="scientific">Scophthalmus maximus</name>
    <name type="common">Turbot</name>
    <name type="synonym">Psetta maxima</name>
    <dbReference type="NCBI Taxonomy" id="52904"/>
    <lineage>
        <taxon>Eukaryota</taxon>
        <taxon>Metazoa</taxon>
        <taxon>Chordata</taxon>
        <taxon>Craniata</taxon>
        <taxon>Vertebrata</taxon>
        <taxon>Euteleostomi</taxon>
        <taxon>Actinopterygii</taxon>
        <taxon>Neopterygii</taxon>
        <taxon>Teleostei</taxon>
        <taxon>Neoteleostei</taxon>
        <taxon>Acanthomorphata</taxon>
        <taxon>Carangaria</taxon>
        <taxon>Pleuronectiformes</taxon>
        <taxon>Pleuronectoidei</taxon>
        <taxon>Scophthalmidae</taxon>
        <taxon>Scophthalmus</taxon>
    </lineage>
</organism>
<dbReference type="InterPro" id="IPR009551">
    <property type="entry name" value="Wntless"/>
</dbReference>
<evidence type="ECO:0000256" key="7">
    <source>
        <dbReference type="ARBA" id="ARBA00023034"/>
    </source>
</evidence>
<feature type="domain" description="Wntless GOLD" evidence="11">
    <location>
        <begin position="48"/>
        <end position="226"/>
    </location>
</feature>
<evidence type="ECO:0000256" key="6">
    <source>
        <dbReference type="ARBA" id="ARBA00022989"/>
    </source>
</evidence>
<dbReference type="Pfam" id="PF06664">
    <property type="entry name" value="WLS-like_TM"/>
    <property type="match status" value="2"/>
</dbReference>
<evidence type="ECO:0000256" key="1">
    <source>
        <dbReference type="ARBA" id="ARBA00004653"/>
    </source>
</evidence>
<keyword evidence="3" id="KW-0217">Developmental protein</keyword>
<evidence type="ECO:0000313" key="13">
    <source>
        <dbReference type="Proteomes" id="UP000694558"/>
    </source>
</evidence>
<dbReference type="Proteomes" id="UP000694558">
    <property type="component" value="Chromosome 7"/>
</dbReference>
<feature type="transmembrane region" description="Helical" evidence="9">
    <location>
        <begin position="306"/>
        <end position="324"/>
    </location>
</feature>
<evidence type="ECO:0000256" key="2">
    <source>
        <dbReference type="ARBA" id="ARBA00008148"/>
    </source>
</evidence>
<evidence type="ECO:0000256" key="4">
    <source>
        <dbReference type="ARBA" id="ARBA00022687"/>
    </source>
</evidence>
<reference evidence="12" key="2">
    <citation type="submission" date="2025-08" db="UniProtKB">
        <authorList>
            <consortium name="Ensembl"/>
        </authorList>
    </citation>
    <scope>IDENTIFICATION</scope>
</reference>
<keyword evidence="5 9" id="KW-0812">Transmembrane</keyword>
<comment type="subcellular location">
    <subcellularLocation>
        <location evidence="1">Golgi apparatus membrane</location>
        <topology evidence="1">Multi-pass membrane protein</topology>
    </subcellularLocation>
</comment>
<evidence type="ECO:0000259" key="11">
    <source>
        <dbReference type="Pfam" id="PF21883"/>
    </source>
</evidence>
<dbReference type="GO" id="GO:0006886">
    <property type="term" value="P:intracellular protein transport"/>
    <property type="evidence" value="ECO:0007669"/>
    <property type="project" value="TreeGrafter"/>
</dbReference>
<dbReference type="GO" id="GO:0017147">
    <property type="term" value="F:Wnt-protein binding"/>
    <property type="evidence" value="ECO:0007669"/>
    <property type="project" value="InterPro"/>
</dbReference>
<comment type="similarity">
    <text evidence="2">Belongs to the wntless family.</text>
</comment>
<dbReference type="PANTHER" id="PTHR13449">
    <property type="entry name" value="INTEGRAL MEMBRANE PROTEIN GPR177"/>
    <property type="match status" value="1"/>
</dbReference>
<evidence type="ECO:0000256" key="9">
    <source>
        <dbReference type="SAM" id="Phobius"/>
    </source>
</evidence>
<keyword evidence="4" id="KW-0879">Wnt signaling pathway</keyword>
<evidence type="ECO:0000313" key="12">
    <source>
        <dbReference type="Ensembl" id="ENSSMAP00000065943.1"/>
    </source>
</evidence>
<feature type="domain" description="Wntless-like transmembrane" evidence="10">
    <location>
        <begin position="227"/>
        <end position="345"/>
    </location>
</feature>
<dbReference type="InterPro" id="IPR053936">
    <property type="entry name" value="WLS_GOLD"/>
</dbReference>
<dbReference type="AlphaFoldDB" id="A0A8D3E2D4"/>
<dbReference type="InterPro" id="IPR047843">
    <property type="entry name" value="WLS-like_TM"/>
</dbReference>
<feature type="transmembrane region" description="Helical" evidence="9">
    <location>
        <begin position="440"/>
        <end position="461"/>
    </location>
</feature>
<evidence type="ECO:0000256" key="3">
    <source>
        <dbReference type="ARBA" id="ARBA00022473"/>
    </source>
</evidence>
<evidence type="ECO:0000256" key="5">
    <source>
        <dbReference type="ARBA" id="ARBA00022692"/>
    </source>
</evidence>
<protein>
    <submittedName>
        <fullName evidence="12">Wnt ligand secretion mediator</fullName>
    </submittedName>
</protein>
<keyword evidence="7" id="KW-0333">Golgi apparatus</keyword>
<feature type="transmembrane region" description="Helical" evidence="9">
    <location>
        <begin position="396"/>
        <end position="420"/>
    </location>
</feature>
<evidence type="ECO:0000259" key="10">
    <source>
        <dbReference type="Pfam" id="PF06664"/>
    </source>
</evidence>
<dbReference type="GO" id="GO:0016055">
    <property type="term" value="P:Wnt signaling pathway"/>
    <property type="evidence" value="ECO:0007669"/>
    <property type="project" value="UniProtKB-KW"/>
</dbReference>
<sequence length="514" mass="59020">MAGAIIENMSTKKLVIMGVTLLLFQAFAFMVGGLIAPSPTTAVHYLATKCVDTVKHRQETKWFMPWGPDQCDKIRTFDEAMAKKIEANNIVFAVHIPLSNKEMSAWFQFMLVILQFDIAFKMYNQIEDGALVTIDVGLAYRDDTVSEWTEMAHSYEQRKLSCNFTTTKTFENEGRYYECDLLPFMEVGSVAHKYYLLNIRLPVNERKKVNVGIGEIKDIRLVSIHQNGGFTKVWFAMKTFLTPSILIIMIWYWRRITLMSRPPVLLEKVILALGISMTFINIPVEWFSVGFNWTWMLLFGDIRQGIFYSMLLSFWIIFCGEHLMCTDSTRFNRMSVFLCLTICTTTMAFIIVAGICACLYFLFLCFMVFQVFRNISGKRTSLPAMSRARRLHYEGLIFRFKFLMLVTLACAAMTVIFFIISQVNEGHWHWGEHTVEVNSAFFTGIYGMWNLYVFAIMFLYAPSHKRYGDEQSSGQCITGDAGANSGEDIQLTTTITHVDGPTEIYKMTGKEAQE</sequence>
<gene>
    <name evidence="12" type="primary">WLS</name>
</gene>
<dbReference type="GO" id="GO:0000139">
    <property type="term" value="C:Golgi membrane"/>
    <property type="evidence" value="ECO:0007669"/>
    <property type="project" value="UniProtKB-SubCell"/>
</dbReference>
<keyword evidence="8 9" id="KW-0472">Membrane</keyword>
<dbReference type="PANTHER" id="PTHR13449:SF2">
    <property type="entry name" value="PROTEIN WNTLESS HOMOLOG"/>
    <property type="match status" value="1"/>
</dbReference>
<dbReference type="Ensembl" id="ENSSMAT00000078008.1">
    <property type="protein sequence ID" value="ENSSMAP00000065943.1"/>
    <property type="gene ID" value="ENSSMAG00000006563.2"/>
</dbReference>
<feature type="domain" description="Wntless-like transmembrane" evidence="10">
    <location>
        <begin position="347"/>
        <end position="464"/>
    </location>
</feature>
<dbReference type="GeneTree" id="ENSGT00390000005897"/>
<feature type="transmembrane region" description="Helical" evidence="9">
    <location>
        <begin position="265"/>
        <end position="286"/>
    </location>
</feature>
<feature type="transmembrane region" description="Helical" evidence="9">
    <location>
        <begin position="233"/>
        <end position="253"/>
    </location>
</feature>
<proteinExistence type="inferred from homology"/>
<accession>A0A8D3E2D4</accession>
<dbReference type="Pfam" id="PF21883">
    <property type="entry name" value="WLS_GOLD"/>
    <property type="match status" value="1"/>
</dbReference>
<evidence type="ECO:0000256" key="8">
    <source>
        <dbReference type="ARBA" id="ARBA00023136"/>
    </source>
</evidence>
<name>A0A8D3E2D4_SCOMX</name>
<keyword evidence="6 9" id="KW-1133">Transmembrane helix</keyword>